<protein>
    <recommendedName>
        <fullName evidence="6">Major facilitator superfamily (MFS) profile domain-containing protein</fullName>
    </recommendedName>
</protein>
<dbReference type="SUPFAM" id="SSF103473">
    <property type="entry name" value="MFS general substrate transporter"/>
    <property type="match status" value="1"/>
</dbReference>
<dbReference type="Gene3D" id="1.20.1250.20">
    <property type="entry name" value="MFS general substrate transporter like domains"/>
    <property type="match status" value="1"/>
</dbReference>
<evidence type="ECO:0000256" key="2">
    <source>
        <dbReference type="ARBA" id="ARBA00022692"/>
    </source>
</evidence>
<feature type="transmembrane region" description="Helical" evidence="5">
    <location>
        <begin position="178"/>
        <end position="198"/>
    </location>
</feature>
<dbReference type="GO" id="GO:0022857">
    <property type="term" value="F:transmembrane transporter activity"/>
    <property type="evidence" value="ECO:0007669"/>
    <property type="project" value="InterPro"/>
</dbReference>
<proteinExistence type="predicted"/>
<feature type="transmembrane region" description="Helical" evidence="5">
    <location>
        <begin position="291"/>
        <end position="312"/>
    </location>
</feature>
<dbReference type="PROSITE" id="PS50850">
    <property type="entry name" value="MFS"/>
    <property type="match status" value="1"/>
</dbReference>
<dbReference type="Proteomes" id="UP000812966">
    <property type="component" value="Unassembled WGS sequence"/>
</dbReference>
<dbReference type="PANTHER" id="PTHR23502">
    <property type="entry name" value="MAJOR FACILITATOR SUPERFAMILY"/>
    <property type="match status" value="1"/>
</dbReference>
<keyword evidence="4 5" id="KW-0472">Membrane</keyword>
<feature type="transmembrane region" description="Helical" evidence="5">
    <location>
        <begin position="333"/>
        <end position="354"/>
    </location>
</feature>
<feature type="domain" description="Major facilitator superfamily (MFS) profile" evidence="6">
    <location>
        <begin position="20"/>
        <end position="452"/>
    </location>
</feature>
<feature type="transmembrane region" description="Helical" evidence="5">
    <location>
        <begin position="391"/>
        <end position="416"/>
    </location>
</feature>
<accession>A0A8K0JRS1</accession>
<dbReference type="InterPro" id="IPR036259">
    <property type="entry name" value="MFS_trans_sf"/>
</dbReference>
<dbReference type="InterPro" id="IPR011701">
    <property type="entry name" value="MFS"/>
</dbReference>
<dbReference type="PANTHER" id="PTHR23502:SF173">
    <property type="entry name" value="MFS-MULTIDRUG-RESISTANCE TRANSPORTER-RELATED"/>
    <property type="match status" value="1"/>
</dbReference>
<reference evidence="7" key="1">
    <citation type="submission" date="2020-04" db="EMBL/GenBank/DDBJ databases">
        <title>Analysis of mating type loci in Filobasidium floriforme.</title>
        <authorList>
            <person name="Nowrousian M."/>
        </authorList>
    </citation>
    <scope>NUCLEOTIDE SEQUENCE</scope>
    <source>
        <strain evidence="7">CBS 6242</strain>
    </source>
</reference>
<sequence length="464" mass="50664">MVRFDPGEKANPKNWSVAYRWYITAAGSLLVLNSTFASSAPSGIVAEMTEYFGFGKEVATLTVSLFVAGYCVGPLLWGPLSESFGRRPIFLVAFLGYIGFQVGCALSKNVASILVFRFLGGTFASCPLTNAGALLADIWDADRRGIAMALFALAPFAGPATAPMIAGYIAVSGTSWRWLYWVLCIFASVCGLVVLFTIPETYTPILLVKKAHILRKETGDDRYWAPLERRSKTAKTVFQDVIAKPFTILFMEPMLAAITVYMSFVYGCLYLLFVAYPIVFQQGHGFNAGAGGLMFLALLIGGVLATTTYITMFDPRYKRKVAKHAPNGVPPEARLEMTLLVAPLFAISFFWFGWTSYPNVHWASPMCAGGLLGFAVLGIFVSLFNYIVDTYLFAAASALAANTVCRSIFGAVFPLFGRQMYEALNPRWASTLLGCVALIMVPIPIVLIKYGPSLRAKSKFSPVK</sequence>
<feature type="transmembrane region" description="Helical" evidence="5">
    <location>
        <begin position="148"/>
        <end position="172"/>
    </location>
</feature>
<keyword evidence="3 5" id="KW-1133">Transmembrane helix</keyword>
<evidence type="ECO:0000256" key="4">
    <source>
        <dbReference type="ARBA" id="ARBA00023136"/>
    </source>
</evidence>
<evidence type="ECO:0000313" key="8">
    <source>
        <dbReference type="Proteomes" id="UP000812966"/>
    </source>
</evidence>
<evidence type="ECO:0000259" key="6">
    <source>
        <dbReference type="PROSITE" id="PS50850"/>
    </source>
</evidence>
<dbReference type="OrthoDB" id="9986881at2759"/>
<feature type="transmembrane region" description="Helical" evidence="5">
    <location>
        <begin position="58"/>
        <end position="77"/>
    </location>
</feature>
<organism evidence="7 8">
    <name type="scientific">Filobasidium floriforme</name>
    <dbReference type="NCBI Taxonomy" id="5210"/>
    <lineage>
        <taxon>Eukaryota</taxon>
        <taxon>Fungi</taxon>
        <taxon>Dikarya</taxon>
        <taxon>Basidiomycota</taxon>
        <taxon>Agaricomycotina</taxon>
        <taxon>Tremellomycetes</taxon>
        <taxon>Filobasidiales</taxon>
        <taxon>Filobasidiaceae</taxon>
        <taxon>Filobasidium</taxon>
    </lineage>
</organism>
<feature type="transmembrane region" description="Helical" evidence="5">
    <location>
        <begin position="360"/>
        <end position="384"/>
    </location>
</feature>
<evidence type="ECO:0000256" key="5">
    <source>
        <dbReference type="SAM" id="Phobius"/>
    </source>
</evidence>
<dbReference type="GO" id="GO:0005886">
    <property type="term" value="C:plasma membrane"/>
    <property type="evidence" value="ECO:0007669"/>
    <property type="project" value="TreeGrafter"/>
</dbReference>
<feature type="transmembrane region" description="Helical" evidence="5">
    <location>
        <begin position="89"/>
        <end position="108"/>
    </location>
</feature>
<dbReference type="EMBL" id="JABELV010000003">
    <property type="protein sequence ID" value="KAG7575461.1"/>
    <property type="molecule type" value="Genomic_DNA"/>
</dbReference>
<keyword evidence="2 5" id="KW-0812">Transmembrane</keyword>
<dbReference type="AlphaFoldDB" id="A0A8K0JRS1"/>
<dbReference type="CDD" id="cd17323">
    <property type="entry name" value="MFS_Tpo1_MDR_like"/>
    <property type="match status" value="1"/>
</dbReference>
<dbReference type="Pfam" id="PF07690">
    <property type="entry name" value="MFS_1"/>
    <property type="match status" value="1"/>
</dbReference>
<dbReference type="FunFam" id="1.20.1250.20:FF:000011">
    <property type="entry name" value="MFS multidrug transporter, putative"/>
    <property type="match status" value="1"/>
</dbReference>
<dbReference type="InterPro" id="IPR020846">
    <property type="entry name" value="MFS_dom"/>
</dbReference>
<evidence type="ECO:0000256" key="1">
    <source>
        <dbReference type="ARBA" id="ARBA00004141"/>
    </source>
</evidence>
<feature type="transmembrane region" description="Helical" evidence="5">
    <location>
        <begin position="254"/>
        <end position="279"/>
    </location>
</feature>
<gene>
    <name evidence="7" type="ORF">FFLO_00280</name>
</gene>
<evidence type="ECO:0000313" key="7">
    <source>
        <dbReference type="EMBL" id="KAG7575461.1"/>
    </source>
</evidence>
<feature type="transmembrane region" description="Helical" evidence="5">
    <location>
        <begin position="114"/>
        <end position="136"/>
    </location>
</feature>
<name>A0A8K0JRS1_9TREE</name>
<feature type="transmembrane region" description="Helical" evidence="5">
    <location>
        <begin position="428"/>
        <end position="448"/>
    </location>
</feature>
<comment type="caution">
    <text evidence="7">The sequence shown here is derived from an EMBL/GenBank/DDBJ whole genome shotgun (WGS) entry which is preliminary data.</text>
</comment>
<comment type="subcellular location">
    <subcellularLocation>
        <location evidence="1">Membrane</location>
        <topology evidence="1">Multi-pass membrane protein</topology>
    </subcellularLocation>
</comment>
<evidence type="ECO:0000256" key="3">
    <source>
        <dbReference type="ARBA" id="ARBA00022989"/>
    </source>
</evidence>
<keyword evidence="8" id="KW-1185">Reference proteome</keyword>
<feature type="transmembrane region" description="Helical" evidence="5">
    <location>
        <begin position="21"/>
        <end position="46"/>
    </location>
</feature>